<accession>A0A917JZI7</accession>
<evidence type="ECO:0000313" key="1">
    <source>
        <dbReference type="EMBL" id="GGI91908.1"/>
    </source>
</evidence>
<keyword evidence="2" id="KW-1185">Reference proteome</keyword>
<gene>
    <name evidence="1" type="ORF">GCM10009332_31470</name>
</gene>
<dbReference type="Proteomes" id="UP000613743">
    <property type="component" value="Unassembled WGS sequence"/>
</dbReference>
<name>A0A917JZI7_9GAMM</name>
<reference evidence="1" key="2">
    <citation type="submission" date="2020-09" db="EMBL/GenBank/DDBJ databases">
        <authorList>
            <person name="Sun Q."/>
            <person name="Ohkuma M."/>
        </authorList>
    </citation>
    <scope>NUCLEOTIDE SEQUENCE</scope>
    <source>
        <strain evidence="1">JCM 30804</strain>
    </source>
</reference>
<reference evidence="1" key="1">
    <citation type="journal article" date="2014" name="Int. J. Syst. Evol. Microbiol.">
        <title>Complete genome sequence of Corynebacterium casei LMG S-19264T (=DSM 44701T), isolated from a smear-ripened cheese.</title>
        <authorList>
            <consortium name="US DOE Joint Genome Institute (JGI-PGF)"/>
            <person name="Walter F."/>
            <person name="Albersmeier A."/>
            <person name="Kalinowski J."/>
            <person name="Ruckert C."/>
        </authorList>
    </citation>
    <scope>NUCLEOTIDE SEQUENCE</scope>
    <source>
        <strain evidence="1">JCM 30804</strain>
    </source>
</reference>
<sequence>MNQSIIFPDIQMWVQECQSVQFPVQVSGVTIQCQIHQKKLQEISGRACDTQAACMTAFQEFRFDIEDAIEQLIETEFDEQEMLIYA</sequence>
<evidence type="ECO:0000313" key="2">
    <source>
        <dbReference type="Proteomes" id="UP000613743"/>
    </source>
</evidence>
<dbReference type="EMBL" id="BMPZ01000012">
    <property type="protein sequence ID" value="GGI91908.1"/>
    <property type="molecule type" value="Genomic_DNA"/>
</dbReference>
<proteinExistence type="predicted"/>
<dbReference type="AlphaFoldDB" id="A0A917JZI7"/>
<dbReference type="Gene3D" id="3.30.160.140">
    <property type="entry name" value="Shew3726-like"/>
    <property type="match status" value="1"/>
</dbReference>
<dbReference type="InterPro" id="IPR036692">
    <property type="entry name" value="Shew3726-like_sf"/>
</dbReference>
<protein>
    <submittedName>
        <fullName evidence="1">Transcriptional regulator</fullName>
    </submittedName>
</protein>
<comment type="caution">
    <text evidence="1">The sequence shown here is derived from an EMBL/GenBank/DDBJ whole genome shotgun (WGS) entry which is preliminary data.</text>
</comment>
<dbReference type="SUPFAM" id="SSF160272">
    <property type="entry name" value="Shew3726-like"/>
    <property type="match status" value="1"/>
</dbReference>
<dbReference type="Pfam" id="PF07369">
    <property type="entry name" value="DUF1488"/>
    <property type="match status" value="1"/>
</dbReference>
<dbReference type="InterPro" id="IPR009962">
    <property type="entry name" value="DUF1488"/>
</dbReference>
<dbReference type="RefSeq" id="WP_188922719.1">
    <property type="nucleotide sequence ID" value="NZ_BMPZ01000012.1"/>
</dbReference>
<organism evidence="1 2">
    <name type="scientific">Shewanella gelidii</name>
    <dbReference type="NCBI Taxonomy" id="1642821"/>
    <lineage>
        <taxon>Bacteria</taxon>
        <taxon>Pseudomonadati</taxon>
        <taxon>Pseudomonadota</taxon>
        <taxon>Gammaproteobacteria</taxon>
        <taxon>Alteromonadales</taxon>
        <taxon>Shewanellaceae</taxon>
        <taxon>Shewanella</taxon>
    </lineage>
</organism>